<dbReference type="PANTHER" id="PTHR30536">
    <property type="entry name" value="ALTRONATE/GALACTARATE DEHYDRATASE"/>
    <property type="match status" value="1"/>
</dbReference>
<dbReference type="Pfam" id="PF04295">
    <property type="entry name" value="GD_AH_second"/>
    <property type="match status" value="1"/>
</dbReference>
<evidence type="ECO:0000313" key="4">
    <source>
        <dbReference type="EMBL" id="KEQ29209.1"/>
    </source>
</evidence>
<dbReference type="Gene3D" id="2.30.130.110">
    <property type="match status" value="1"/>
</dbReference>
<evidence type="ECO:0000313" key="5">
    <source>
        <dbReference type="Proteomes" id="UP000028007"/>
    </source>
</evidence>
<dbReference type="CDD" id="cd11613">
    <property type="entry name" value="SAF_AH_GD"/>
    <property type="match status" value="1"/>
</dbReference>
<dbReference type="InterPro" id="IPR044144">
    <property type="entry name" value="SAF_UxaA/GarD"/>
</dbReference>
<keyword evidence="2" id="KW-0456">Lyase</keyword>
<organism evidence="4 5">
    <name type="scientific">Pedobacter antarcticus 4BY</name>
    <dbReference type="NCBI Taxonomy" id="1358423"/>
    <lineage>
        <taxon>Bacteria</taxon>
        <taxon>Pseudomonadati</taxon>
        <taxon>Bacteroidota</taxon>
        <taxon>Sphingobacteriia</taxon>
        <taxon>Sphingobacteriales</taxon>
        <taxon>Sphingobacteriaceae</taxon>
        <taxon>Pedobacter</taxon>
    </lineage>
</organism>
<feature type="domain" description="SAF" evidence="3">
    <location>
        <begin position="12"/>
        <end position="83"/>
    </location>
</feature>
<dbReference type="InterPro" id="IPR052172">
    <property type="entry name" value="UxaA_altronate/galactarate_dh"/>
</dbReference>
<dbReference type="InterPro" id="IPR013974">
    <property type="entry name" value="SAF"/>
</dbReference>
<dbReference type="Proteomes" id="UP000028007">
    <property type="component" value="Unassembled WGS sequence"/>
</dbReference>
<name>A0A081PET6_9SPHI</name>
<dbReference type="GO" id="GO:0019698">
    <property type="term" value="P:D-galacturonate catabolic process"/>
    <property type="evidence" value="ECO:0007669"/>
    <property type="project" value="TreeGrafter"/>
</dbReference>
<dbReference type="GO" id="GO:0016787">
    <property type="term" value="F:hydrolase activity"/>
    <property type="evidence" value="ECO:0007669"/>
    <property type="project" value="UniProtKB-KW"/>
</dbReference>
<keyword evidence="5" id="KW-1185">Reference proteome</keyword>
<evidence type="ECO:0000256" key="2">
    <source>
        <dbReference type="ARBA" id="ARBA00023239"/>
    </source>
</evidence>
<sequence length="549" mass="59073">MKNLYLQIHPLDNVLVALQDLPSGTKVNFDGNDFELITSVAAKHKFSLQDLATGEDILMYGVLVAKATREIALGEALTLENVVHAARDFSLSKRNTEWDRPDVSAFQERTFMGYHREDGSVGTANYWLVIPMVFCENRNVNVLKDALQAKLGFQQPKGYENEVENLIALYKAGKSVEDIMNADLEQSASKPAVPLFPHIDGVKFLTHDMGCGGTREDAITLCGLLAGYITHPNVAGATVLSLGCQHAQTSMLQQEITLRDPNFNKPVFILEQQELGTEKRLLEEALKQTFTGLMQTSSQKREPAPLSKLCIGLECGGSDGFSGISANPVLGNLSDKLVTMGGSVILAEFPELCGVEQELSDRCVNEETASHFMNLMQTYNARAVASGSGFYANPSPGNIKDGLITDAIKSAGAAKKGGTSPVTAVLDYPEKVTEPGLNLLCTPGSDVESTTAEVAAGANIVIFTTGLGTPTGNPVCPVIKVSTNTVLYKKMPDIIDLNCGTIIEGDESIAAAADRMLEYVIRVASGEIRPKAVILGQDDFIPWKRGVSL</sequence>
<comment type="caution">
    <text evidence="4">The sequence shown here is derived from an EMBL/GenBank/DDBJ whole genome shotgun (WGS) entry which is preliminary data.</text>
</comment>
<dbReference type="Pfam" id="PF08666">
    <property type="entry name" value="SAF"/>
    <property type="match status" value="1"/>
</dbReference>
<proteinExistence type="inferred from homology"/>
<gene>
    <name evidence="4" type="ORF">N180_17565</name>
</gene>
<evidence type="ECO:0000259" key="3">
    <source>
        <dbReference type="SMART" id="SM00858"/>
    </source>
</evidence>
<protein>
    <submittedName>
        <fullName evidence="4">Altronate hydrolase</fullName>
    </submittedName>
</protein>
<dbReference type="PANTHER" id="PTHR30536:SF5">
    <property type="entry name" value="ALTRONATE DEHYDRATASE"/>
    <property type="match status" value="1"/>
</dbReference>
<dbReference type="OrthoDB" id="9804574at2"/>
<dbReference type="SMART" id="SM00858">
    <property type="entry name" value="SAF"/>
    <property type="match status" value="1"/>
</dbReference>
<dbReference type="AlphaFoldDB" id="A0A081PET6"/>
<keyword evidence="4" id="KW-0378">Hydrolase</keyword>
<dbReference type="eggNOG" id="COG2721">
    <property type="taxonomic scope" value="Bacteria"/>
</dbReference>
<dbReference type="RefSeq" id="WP_037442523.1">
    <property type="nucleotide sequence ID" value="NZ_JNFF01000080.1"/>
</dbReference>
<dbReference type="InterPro" id="IPR048332">
    <property type="entry name" value="GD_AH_C"/>
</dbReference>
<comment type="similarity">
    <text evidence="1">Belongs to the UxaA family.</text>
</comment>
<accession>A0A081PET6</accession>
<dbReference type="Pfam" id="PF20629">
    <property type="entry name" value="GD_AH_C"/>
    <property type="match status" value="1"/>
</dbReference>
<dbReference type="EMBL" id="JNFF01000080">
    <property type="protein sequence ID" value="KEQ29209.1"/>
    <property type="molecule type" value="Genomic_DNA"/>
</dbReference>
<reference evidence="4 5" key="1">
    <citation type="journal article" date="1992" name="Int. J. Syst. Bacteriol.">
        <title>Sphingobacterium antarcticus sp. nov. a Psychrotrophic Bacterium from the Soils of Schirmacher Oasis, Antarctica.</title>
        <authorList>
            <person name="Shivaji S."/>
            <person name="Ray M.K."/>
            <person name="Rao N.S."/>
            <person name="Saiserr L."/>
            <person name="Jagannadham M.V."/>
            <person name="Kumar G.S."/>
            <person name="Reddy G."/>
            <person name="Bhargava P.M."/>
        </authorList>
    </citation>
    <scope>NUCLEOTIDE SEQUENCE [LARGE SCALE GENOMIC DNA]</scope>
    <source>
        <strain evidence="4 5">4BY</strain>
    </source>
</reference>
<evidence type="ECO:0000256" key="1">
    <source>
        <dbReference type="ARBA" id="ARBA00010986"/>
    </source>
</evidence>
<dbReference type="InterPro" id="IPR007392">
    <property type="entry name" value="GD_AH_second"/>
</dbReference>
<dbReference type="GO" id="GO:0016829">
    <property type="term" value="F:lyase activity"/>
    <property type="evidence" value="ECO:0007669"/>
    <property type="project" value="UniProtKB-KW"/>
</dbReference>